<dbReference type="Gene3D" id="1.20.120.710">
    <property type="entry name" value="Haloacid dehalogenase hydrolase-like domain"/>
    <property type="match status" value="1"/>
</dbReference>
<dbReference type="OrthoDB" id="27736at2157"/>
<evidence type="ECO:0000256" key="3">
    <source>
        <dbReference type="ARBA" id="ARBA00022801"/>
    </source>
</evidence>
<dbReference type="Pfam" id="PF00702">
    <property type="entry name" value="Hydrolase"/>
    <property type="match status" value="1"/>
</dbReference>
<keyword evidence="3 5" id="KW-0378">Hydrolase</keyword>
<dbReference type="AlphaFoldDB" id="A0A3A6PR32"/>
<dbReference type="NCBIfam" id="TIGR01549">
    <property type="entry name" value="HAD-SF-IA-v1"/>
    <property type="match status" value="1"/>
</dbReference>
<accession>A0A3A6PR32</accession>
<dbReference type="PANTHER" id="PTHR46470">
    <property type="entry name" value="N-ACYLNEURAMINATE-9-PHOSPHATASE"/>
    <property type="match status" value="1"/>
</dbReference>
<keyword evidence="4" id="KW-0460">Magnesium</keyword>
<comment type="cofactor">
    <cofactor evidence="1">
        <name>Mg(2+)</name>
        <dbReference type="ChEBI" id="CHEBI:18420"/>
    </cofactor>
</comment>
<dbReference type="InterPro" id="IPR023214">
    <property type="entry name" value="HAD_sf"/>
</dbReference>
<evidence type="ECO:0000256" key="2">
    <source>
        <dbReference type="ARBA" id="ARBA00007958"/>
    </source>
</evidence>
<dbReference type="EMBL" id="QKNY01000018">
    <property type="protein sequence ID" value="RJX41920.1"/>
    <property type="molecule type" value="Genomic_DNA"/>
</dbReference>
<dbReference type="GO" id="GO:0044281">
    <property type="term" value="P:small molecule metabolic process"/>
    <property type="evidence" value="ECO:0007669"/>
    <property type="project" value="UniProtKB-ARBA"/>
</dbReference>
<comment type="caution">
    <text evidence="5">The sequence shown here is derived from an EMBL/GenBank/DDBJ whole genome shotgun (WGS) entry which is preliminary data.</text>
</comment>
<dbReference type="Gene3D" id="3.40.50.1000">
    <property type="entry name" value="HAD superfamily/HAD-like"/>
    <property type="match status" value="1"/>
</dbReference>
<evidence type="ECO:0000256" key="4">
    <source>
        <dbReference type="ARBA" id="ARBA00022842"/>
    </source>
</evidence>
<reference evidence="5 6" key="1">
    <citation type="submission" date="2018-06" db="EMBL/GenBank/DDBJ databases">
        <title>Halonotius sp. F13-13 a new haloarchaeeon isolated from a solar saltern from Isla Cristina, Huelva, Spain.</title>
        <authorList>
            <person name="Duran-Viseras A."/>
            <person name="Sanchez-Porro C."/>
            <person name="Ventosa A."/>
        </authorList>
    </citation>
    <scope>NUCLEOTIDE SEQUENCE [LARGE SCALE GENOMIC DNA]</scope>
    <source>
        <strain evidence="5 6">F13-13</strain>
    </source>
</reference>
<dbReference type="InterPro" id="IPR006439">
    <property type="entry name" value="HAD-SF_hydro_IA"/>
</dbReference>
<dbReference type="SUPFAM" id="SSF56784">
    <property type="entry name" value="HAD-like"/>
    <property type="match status" value="1"/>
</dbReference>
<organism evidence="5 6">
    <name type="scientific">Halonotius aquaticus</name>
    <dbReference type="NCBI Taxonomy" id="2216978"/>
    <lineage>
        <taxon>Archaea</taxon>
        <taxon>Methanobacteriati</taxon>
        <taxon>Methanobacteriota</taxon>
        <taxon>Stenosarchaea group</taxon>
        <taxon>Halobacteria</taxon>
        <taxon>Halobacteriales</taxon>
        <taxon>Haloferacaceae</taxon>
        <taxon>Halonotius</taxon>
    </lineage>
</organism>
<comment type="similarity">
    <text evidence="2">Belongs to the HAD-like hydrolase superfamily.</text>
</comment>
<dbReference type="Proteomes" id="UP000276588">
    <property type="component" value="Unassembled WGS sequence"/>
</dbReference>
<proteinExistence type="inferred from homology"/>
<dbReference type="RefSeq" id="WP_120103190.1">
    <property type="nucleotide sequence ID" value="NZ_QKNY01000018.1"/>
</dbReference>
<dbReference type="InterPro" id="IPR051400">
    <property type="entry name" value="HAD-like_hydrolase"/>
</dbReference>
<dbReference type="InterPro" id="IPR036412">
    <property type="entry name" value="HAD-like_sf"/>
</dbReference>
<protein>
    <submittedName>
        <fullName evidence="5">HAD family hydrolase</fullName>
    </submittedName>
</protein>
<sequence>MAPFDAVCFDLDGTLCQNTQDTHAMYEQAFDRAGEPLVGEPAALWAALSGPPDHDDPVGYFAAGFARVAAQHGRPDLDTLAVARALRSVIDDRAVGLRPGATDALDAASAIGPIGVITNGPKARQQTKLDALGIVDRFETAVYAAELARSKPHAEPFEQAVSDLDVAAERTLYVGNSLAYDVAGAQNAGLPVAWLCGDDERGDYDPEYVIDSLAELPAVLRGES</sequence>
<dbReference type="SFLD" id="SFLDG01129">
    <property type="entry name" value="C1.5:_HAD__Beta-PGM__Phosphata"/>
    <property type="match status" value="1"/>
</dbReference>
<evidence type="ECO:0000256" key="1">
    <source>
        <dbReference type="ARBA" id="ARBA00001946"/>
    </source>
</evidence>
<evidence type="ECO:0000313" key="6">
    <source>
        <dbReference type="Proteomes" id="UP000276588"/>
    </source>
</evidence>
<name>A0A3A6PR32_9EURY</name>
<gene>
    <name evidence="5" type="ORF">DM826_09655</name>
</gene>
<dbReference type="GO" id="GO:0016787">
    <property type="term" value="F:hydrolase activity"/>
    <property type="evidence" value="ECO:0007669"/>
    <property type="project" value="UniProtKB-KW"/>
</dbReference>
<keyword evidence="6" id="KW-1185">Reference proteome</keyword>
<evidence type="ECO:0000313" key="5">
    <source>
        <dbReference type="EMBL" id="RJX41920.1"/>
    </source>
</evidence>
<dbReference type="SFLD" id="SFLDS00003">
    <property type="entry name" value="Haloacid_Dehalogenase"/>
    <property type="match status" value="1"/>
</dbReference>